<sequence>METVELEARAHSIQDTIEEHFFDDRGWLIENINRDTMKPYGKYELAEDAQGYSDDDPDPATAAERTTYEDTMFCTGLYLWALTEQYRVTQDDAAKAIADRIFDDLQPLIAENDEIEKGYIGKPWGGRPRRRTTLDQTFYFTFGLHRYTEIADAARTKRVGEIIAANVDWWMGRDYCDFQFPDEEVSGWLSPAFGGCMMAEVFLAYLHTGDQKYLDACRRLEFEQKTDWFPVHRLHRWLPVDEDGRKTRLIAMWGHAIPLALWTFSKGVPERLAHWQERFVDHWHRELKLGLRDDGLVDVCVRLNLRDGSEEPIGLHEARYVMEKPGYEEQVKRNLKLQFWLCAAKSSYFSAHTAVSAVLMAEAVPWMADEARRVLRCVLPQLDVQDFTGFVDPDGRQWPEELKHKLHTLTVFGMTAWLIAYWQGRRLGLT</sequence>
<dbReference type="GO" id="GO:0005975">
    <property type="term" value="P:carbohydrate metabolic process"/>
    <property type="evidence" value="ECO:0007669"/>
    <property type="project" value="InterPro"/>
</dbReference>
<protein>
    <recommendedName>
        <fullName evidence="2">Linalool dehydratase/isomerase domain-containing protein</fullName>
    </recommendedName>
</protein>
<dbReference type="EMBL" id="LAZR01024150">
    <property type="protein sequence ID" value="KKL76122.1"/>
    <property type="molecule type" value="Genomic_DNA"/>
</dbReference>
<gene>
    <name evidence="1" type="ORF">LCGC14_2048060</name>
</gene>
<proteinExistence type="predicted"/>
<dbReference type="AlphaFoldDB" id="A0A0F9HLT1"/>
<comment type="caution">
    <text evidence="1">The sequence shown here is derived from an EMBL/GenBank/DDBJ whole genome shotgun (WGS) entry which is preliminary data.</text>
</comment>
<organism evidence="1">
    <name type="scientific">marine sediment metagenome</name>
    <dbReference type="NCBI Taxonomy" id="412755"/>
    <lineage>
        <taxon>unclassified sequences</taxon>
        <taxon>metagenomes</taxon>
        <taxon>ecological metagenomes</taxon>
    </lineage>
</organism>
<reference evidence="1" key="1">
    <citation type="journal article" date="2015" name="Nature">
        <title>Complex archaea that bridge the gap between prokaryotes and eukaryotes.</title>
        <authorList>
            <person name="Spang A."/>
            <person name="Saw J.H."/>
            <person name="Jorgensen S.L."/>
            <person name="Zaremba-Niedzwiedzka K."/>
            <person name="Martijn J."/>
            <person name="Lind A.E."/>
            <person name="van Eijk R."/>
            <person name="Schleper C."/>
            <person name="Guy L."/>
            <person name="Ettema T.J."/>
        </authorList>
    </citation>
    <scope>NUCLEOTIDE SEQUENCE</scope>
</reference>
<evidence type="ECO:0000313" key="1">
    <source>
        <dbReference type="EMBL" id="KKL76122.1"/>
    </source>
</evidence>
<accession>A0A0F9HLT1</accession>
<evidence type="ECO:0008006" key="2">
    <source>
        <dbReference type="Google" id="ProtNLM"/>
    </source>
</evidence>
<dbReference type="SUPFAM" id="SSF48208">
    <property type="entry name" value="Six-hairpin glycosidases"/>
    <property type="match status" value="1"/>
</dbReference>
<name>A0A0F9HLT1_9ZZZZ</name>
<dbReference type="InterPro" id="IPR008928">
    <property type="entry name" value="6-hairpin_glycosidase_sf"/>
</dbReference>